<protein>
    <recommendedName>
        <fullName evidence="3">MalT-like TPR region domain-containing protein</fullName>
    </recommendedName>
</protein>
<name>A0A4D4JE28_9PSEU</name>
<accession>A0A4D4JE28</accession>
<dbReference type="AlphaFoldDB" id="A0A4D4JE28"/>
<keyword evidence="2" id="KW-1185">Reference proteome</keyword>
<organism evidence="1 2">
    <name type="scientific">Gandjariella thermophila</name>
    <dbReference type="NCBI Taxonomy" id="1931992"/>
    <lineage>
        <taxon>Bacteria</taxon>
        <taxon>Bacillati</taxon>
        <taxon>Actinomycetota</taxon>
        <taxon>Actinomycetes</taxon>
        <taxon>Pseudonocardiales</taxon>
        <taxon>Pseudonocardiaceae</taxon>
        <taxon>Gandjariella</taxon>
    </lineage>
</organism>
<dbReference type="Proteomes" id="UP000298860">
    <property type="component" value="Unassembled WGS sequence"/>
</dbReference>
<sequence length="66" mass="7425">MIEKALAEYEPWRMRSRAFAQTDLAMTYISQGEIEGARIATEEALRVAEPVASQRIVRMRLAGGAR</sequence>
<comment type="caution">
    <text evidence="1">The sequence shown here is derived from an EMBL/GenBank/DDBJ whole genome shotgun (WGS) entry which is preliminary data.</text>
</comment>
<evidence type="ECO:0008006" key="3">
    <source>
        <dbReference type="Google" id="ProtNLM"/>
    </source>
</evidence>
<dbReference type="RefSeq" id="WP_137815630.1">
    <property type="nucleotide sequence ID" value="NZ_BJFL01000026.1"/>
</dbReference>
<reference evidence="2" key="1">
    <citation type="submission" date="2019-04" db="EMBL/GenBank/DDBJ databases">
        <title>Draft genome sequence of Pseudonocardiaceae bacterium SL3-2-4.</title>
        <authorList>
            <person name="Ningsih F."/>
            <person name="Yokota A."/>
            <person name="Sakai Y."/>
            <person name="Nanatani K."/>
            <person name="Yabe S."/>
            <person name="Oetari A."/>
            <person name="Sjamsuridzal W."/>
        </authorList>
    </citation>
    <scope>NUCLEOTIDE SEQUENCE [LARGE SCALE GENOMIC DNA]</scope>
    <source>
        <strain evidence="2">SL3-2-4</strain>
    </source>
</reference>
<evidence type="ECO:0000313" key="2">
    <source>
        <dbReference type="Proteomes" id="UP000298860"/>
    </source>
</evidence>
<proteinExistence type="predicted"/>
<dbReference type="EMBL" id="BJFL01000026">
    <property type="protein sequence ID" value="GDY32626.1"/>
    <property type="molecule type" value="Genomic_DNA"/>
</dbReference>
<evidence type="ECO:0000313" key="1">
    <source>
        <dbReference type="EMBL" id="GDY32626.1"/>
    </source>
</evidence>
<gene>
    <name evidence="1" type="ORF">GTS_42590</name>
</gene>
<dbReference type="OrthoDB" id="3213425at2"/>